<evidence type="ECO:0000256" key="1">
    <source>
        <dbReference type="SAM" id="SignalP"/>
    </source>
</evidence>
<reference evidence="2" key="1">
    <citation type="submission" date="2023-03" db="EMBL/GenBank/DDBJ databases">
        <title>Andean soil-derived lignocellulolytic bacterial consortium as a source of novel taxa and putative plastic-active enzymes.</title>
        <authorList>
            <person name="Diaz-Garcia L."/>
            <person name="Chuvochina M."/>
            <person name="Feuerriegel G."/>
            <person name="Bunk B."/>
            <person name="Sproer C."/>
            <person name="Streit W.R."/>
            <person name="Rodriguez L.M."/>
            <person name="Overmann J."/>
            <person name="Jimenez D.J."/>
        </authorList>
    </citation>
    <scope>NUCLEOTIDE SEQUENCE</scope>
    <source>
        <strain evidence="2">MAG 3858</strain>
    </source>
</reference>
<organism evidence="2 3">
    <name type="scientific">Candidatus Pedobacter colombiensis</name>
    <dbReference type="NCBI Taxonomy" id="3121371"/>
    <lineage>
        <taxon>Bacteria</taxon>
        <taxon>Pseudomonadati</taxon>
        <taxon>Bacteroidota</taxon>
        <taxon>Sphingobacteriia</taxon>
        <taxon>Sphingobacteriales</taxon>
        <taxon>Sphingobacteriaceae</taxon>
        <taxon>Pedobacter</taxon>
    </lineage>
</organism>
<gene>
    <name evidence="2" type="ORF">P0Y49_16940</name>
</gene>
<feature type="signal peptide" evidence="1">
    <location>
        <begin position="1"/>
        <end position="22"/>
    </location>
</feature>
<evidence type="ECO:0000313" key="3">
    <source>
        <dbReference type="Proteomes" id="UP001214530"/>
    </source>
</evidence>
<dbReference type="AlphaFoldDB" id="A0AAJ5W7C4"/>
<feature type="chain" id="PRO_5042493654" evidence="1">
    <location>
        <begin position="23"/>
        <end position="511"/>
    </location>
</feature>
<name>A0AAJ5W7C4_9SPHI</name>
<proteinExistence type="predicted"/>
<dbReference type="EMBL" id="CP119313">
    <property type="protein sequence ID" value="WEK18478.1"/>
    <property type="molecule type" value="Genomic_DNA"/>
</dbReference>
<dbReference type="Proteomes" id="UP001214530">
    <property type="component" value="Chromosome"/>
</dbReference>
<keyword evidence="2" id="KW-0449">Lipoprotein</keyword>
<accession>A0AAJ5W7C4</accession>
<dbReference type="InterPro" id="IPR032183">
    <property type="entry name" value="PKD-like"/>
</dbReference>
<dbReference type="Pfam" id="PF16407">
    <property type="entry name" value="PKD_2"/>
    <property type="match status" value="1"/>
</dbReference>
<keyword evidence="1" id="KW-0732">Signal</keyword>
<dbReference type="PROSITE" id="PS51257">
    <property type="entry name" value="PROKAR_LIPOPROTEIN"/>
    <property type="match status" value="1"/>
</dbReference>
<evidence type="ECO:0000313" key="2">
    <source>
        <dbReference type="EMBL" id="WEK18478.1"/>
    </source>
</evidence>
<sequence>MKRYYNFLPILIAFMLFLAGCAKDEGNYVYDKLNSYFIDTTSFASKFVVSQNDVVNVNPTDAAGSSTQNLTYEWRLVQVSYAANPATGTYVDKQLSTTKNLSFKVVDLPGDYVLVLIVKDNANGGISQLIKKPMTIRSYASPGWMVLHGNASSSDISIVVNNKVSTIMPVGTDYIQSNVFSETNGTKMQAEGAGVSFQPNGSVGIFTKANLGGYRLNGNDLRIMDNYSNMFLSPMASSEIQFEAYNYWSYNELLINKGDLYFNPQASANIWNKIGVKCFGNGINYVAAPYIATFMRSSYYGVIYDKLNKRFLYINGNREVKEFLTAGTAAKFDLKNTGKEMVYAEHGFNNRWNCIMQSPNDPNTRELFQCDFSIADDGNRGVARIDIRTITEFNIAKYFAFGNKADIMYYATDTKIYQENYTSTNPSAMLYDVAATYPGNVITSMKLLKIAAISGSVHPNESKLLYVALYNPSTQAGTLLQIDVNEVSGAFGTIKAYMGFGKIASMAYKAL</sequence>
<protein>
    <submittedName>
        <fullName evidence="2">PKD-like family lipoprotein</fullName>
    </submittedName>
</protein>